<comment type="function">
    <text evidence="4">Required for maturation of urease via the functional incorporation of the urease nickel metallocenter.</text>
</comment>
<name>A0ABQ0A6U2_9GAMM</name>
<keyword evidence="2 4" id="KW-0996">Nickel insertion</keyword>
<evidence type="ECO:0000256" key="3">
    <source>
        <dbReference type="ARBA" id="ARBA00023186"/>
    </source>
</evidence>
<organism evidence="5 6">
    <name type="scientific">Sessilibacter corallicola</name>
    <dbReference type="NCBI Taxonomy" id="2904075"/>
    <lineage>
        <taxon>Bacteria</taxon>
        <taxon>Pseudomonadati</taxon>
        <taxon>Pseudomonadota</taxon>
        <taxon>Gammaproteobacteria</taxon>
        <taxon>Cellvibrionales</taxon>
        <taxon>Cellvibrionaceae</taxon>
        <taxon>Sessilibacter</taxon>
    </lineage>
</organism>
<evidence type="ECO:0000256" key="4">
    <source>
        <dbReference type="HAMAP-Rule" id="MF_01384"/>
    </source>
</evidence>
<comment type="subunit">
    <text evidence="4">UreD, UreF and UreG form a complex that acts as a GTP-hydrolysis-dependent molecular chaperone, activating the urease apoprotein by helping to assemble the nickel containing metallocenter of UreC. The UreE protein probably delivers the nickel.</text>
</comment>
<keyword evidence="6" id="KW-1185">Reference proteome</keyword>
<comment type="subcellular location">
    <subcellularLocation>
        <location evidence="4">Cytoplasm</location>
    </subcellularLocation>
</comment>
<dbReference type="PANTHER" id="PTHR33643">
    <property type="entry name" value="UREASE ACCESSORY PROTEIN D"/>
    <property type="match status" value="1"/>
</dbReference>
<comment type="similarity">
    <text evidence="1 4">Belongs to the UreD family.</text>
</comment>
<dbReference type="InterPro" id="IPR002669">
    <property type="entry name" value="UreD"/>
</dbReference>
<sequence length="303" mass="34042">MPANMLNSQSANATYLPSSWQANLYLKFEKTHRGARLTKNEHQGPLSVQKPFYPEGPDLPHVYLLHPPGGLVSGDSLTIDVDVDTGSSALLTAPGAFRVYKAREDRTLQKQVVTINLSENSRAEWLPQESIYYPDSFSEVNTIVNIPKSSNNNCHFIGWEIACYGLSEKTAPFLSGGVKQSLEIWQDKLPVLIDKFSFDGSDKCFKQTMTGLQGKNVNGIMVSGPFNEELVNGLSDQHWLNDIRNITHSNDVLFSSTLRGQWLITRYLGNNAEQARQLMTEVWKVVRPILMNRKAVLPRIWSC</sequence>
<evidence type="ECO:0000256" key="2">
    <source>
        <dbReference type="ARBA" id="ARBA00022988"/>
    </source>
</evidence>
<evidence type="ECO:0000313" key="6">
    <source>
        <dbReference type="Proteomes" id="UP001465153"/>
    </source>
</evidence>
<keyword evidence="3 4" id="KW-0143">Chaperone</keyword>
<evidence type="ECO:0000313" key="5">
    <source>
        <dbReference type="EMBL" id="GAA6167365.1"/>
    </source>
</evidence>
<dbReference type="EMBL" id="BAABWN010000003">
    <property type="protein sequence ID" value="GAA6167365.1"/>
    <property type="molecule type" value="Genomic_DNA"/>
</dbReference>
<dbReference type="HAMAP" id="MF_01384">
    <property type="entry name" value="UreD"/>
    <property type="match status" value="1"/>
</dbReference>
<comment type="caution">
    <text evidence="5">The sequence shown here is derived from an EMBL/GenBank/DDBJ whole genome shotgun (WGS) entry which is preliminary data.</text>
</comment>
<dbReference type="Pfam" id="PF01774">
    <property type="entry name" value="UreD"/>
    <property type="match status" value="1"/>
</dbReference>
<dbReference type="PANTHER" id="PTHR33643:SF1">
    <property type="entry name" value="UREASE ACCESSORY PROTEIN D"/>
    <property type="match status" value="1"/>
</dbReference>
<proteinExistence type="inferred from homology"/>
<dbReference type="Proteomes" id="UP001465153">
    <property type="component" value="Unassembled WGS sequence"/>
</dbReference>
<gene>
    <name evidence="4" type="primary">ureD</name>
    <name evidence="5" type="ORF">NBRC116591_11750</name>
</gene>
<accession>A0ABQ0A6U2</accession>
<reference evidence="5 6" key="1">
    <citation type="submission" date="2024-04" db="EMBL/GenBank/DDBJ databases">
        <title>Draft genome sequence of Sessilibacter corallicola NBRC 116591.</title>
        <authorList>
            <person name="Miyakawa T."/>
            <person name="Kusuya Y."/>
            <person name="Miura T."/>
        </authorList>
    </citation>
    <scope>NUCLEOTIDE SEQUENCE [LARGE SCALE GENOMIC DNA]</scope>
    <source>
        <strain evidence="5 6">KU-00831-HH</strain>
    </source>
</reference>
<keyword evidence="4" id="KW-0963">Cytoplasm</keyword>
<protein>
    <recommendedName>
        <fullName evidence="4">Urease accessory protein UreD</fullName>
    </recommendedName>
</protein>
<evidence type="ECO:0000256" key="1">
    <source>
        <dbReference type="ARBA" id="ARBA00007177"/>
    </source>
</evidence>